<name>A0A3G1QTL6_9CAUD</name>
<dbReference type="RefSeq" id="YP_009889567.1">
    <property type="nucleotide sequence ID" value="NC_049510.1"/>
</dbReference>
<protein>
    <submittedName>
        <fullName evidence="2">Putative tape measure protein</fullName>
    </submittedName>
</protein>
<evidence type="ECO:0000256" key="1">
    <source>
        <dbReference type="SAM" id="MobiDB-lite"/>
    </source>
</evidence>
<dbReference type="EMBL" id="MH160392">
    <property type="protein sequence ID" value="AWN06203.1"/>
    <property type="molecule type" value="Genomic_DNA"/>
</dbReference>
<accession>A0A3G1QTL6</accession>
<evidence type="ECO:0000313" key="2">
    <source>
        <dbReference type="EMBL" id="AWN06203.1"/>
    </source>
</evidence>
<feature type="compositionally biased region" description="Basic and acidic residues" evidence="1">
    <location>
        <begin position="406"/>
        <end position="415"/>
    </location>
</feature>
<proteinExistence type="predicted"/>
<feature type="compositionally biased region" description="Polar residues" evidence="1">
    <location>
        <begin position="1"/>
        <end position="13"/>
    </location>
</feature>
<evidence type="ECO:0000313" key="3">
    <source>
        <dbReference type="Proteomes" id="UP000267934"/>
    </source>
</evidence>
<feature type="compositionally biased region" description="Polar residues" evidence="1">
    <location>
        <begin position="372"/>
        <end position="397"/>
    </location>
</feature>
<keyword evidence="3" id="KW-1185">Reference proteome</keyword>
<dbReference type="KEGG" id="vg:55819067"/>
<feature type="region of interest" description="Disordered" evidence="1">
    <location>
        <begin position="352"/>
        <end position="415"/>
    </location>
</feature>
<dbReference type="GeneID" id="55819067"/>
<dbReference type="Proteomes" id="UP000267934">
    <property type="component" value="Segment"/>
</dbReference>
<sequence length="415" mass="45946">MTKPTEQTTQSDNPLGMSDDEIMNMNSPSQLIKAPESEPPVNSEEPPVNTEEETATTQKPEVEEEESTSTGKVEENSDNSDNTSVNTDETDPAKTASKTDTSSTEETNQSTQSKDGKAKPEGEKPASGEKPEESNSIDYESFYKAVMKPIKANGKTVEIRTPEEAVQLMQMGANYTRKMQDIAPHRKTLLMLENNGLLDQDKLAFLIDLDKKNPDAIKKLIRESGIDPMDFDPNEQLNYQKGNHAVSDEEANFRSILDDVKSTPEGMETLRTINDSWDQASKEYVWANPDVISVINEQRNNGIYDRIASEVERQRTLGKIPSNVSFLQAYKVVGDAMQAQNAFADLASAGSEPVQPQAKQPIATKAAAPKPQVTNSEKANAASQPRHTSTQKASRTKNPLELSDEEFMKQFENRL</sequence>
<reference evidence="2 3" key="1">
    <citation type="journal article" date="2018" name="Plant Pathol. J.">
        <title>Characterization of the Lytic Bacteriophage phiEaP-8 Effective against Both Erwinia amylovora and Erwinia pyrifoliae Causing Severe Diseases in Apple and Pear.</title>
        <authorList>
            <person name="Park J."/>
            <person name="Lee G.M."/>
            <person name="Kim D."/>
            <person name="Park D.H."/>
            <person name="Oh C.S."/>
        </authorList>
    </citation>
    <scope>NUCLEOTIDE SEQUENCE [LARGE SCALE GENOMIC DNA]</scope>
</reference>
<feature type="compositionally biased region" description="Low complexity" evidence="1">
    <location>
        <begin position="79"/>
        <end position="113"/>
    </location>
</feature>
<organism evidence="2 3">
    <name type="scientific">Erwinia phage phiEaP8</name>
    <dbReference type="NCBI Taxonomy" id="2178928"/>
    <lineage>
        <taxon>Viruses</taxon>
        <taxon>Duplodnaviria</taxon>
        <taxon>Heunggongvirae</taxon>
        <taxon>Uroviricota</taxon>
        <taxon>Caudoviricetes</taxon>
        <taxon>Schitoviridae</taxon>
        <taxon>Erskinevirinae</taxon>
        <taxon>Yonginvirus</taxon>
        <taxon>Yonginvirus EaP8</taxon>
    </lineage>
</organism>
<feature type="compositionally biased region" description="Low complexity" evidence="1">
    <location>
        <begin position="39"/>
        <end position="49"/>
    </location>
</feature>
<feature type="compositionally biased region" description="Basic and acidic residues" evidence="1">
    <location>
        <begin position="114"/>
        <end position="133"/>
    </location>
</feature>
<feature type="region of interest" description="Disordered" evidence="1">
    <location>
        <begin position="1"/>
        <end position="136"/>
    </location>
</feature>